<accession>A0ABN3HPR4</accession>
<dbReference type="SUPFAM" id="SSF48452">
    <property type="entry name" value="TPR-like"/>
    <property type="match status" value="3"/>
</dbReference>
<dbReference type="InterPro" id="IPR000157">
    <property type="entry name" value="TIR_dom"/>
</dbReference>
<feature type="domain" description="NB-ARC" evidence="2">
    <location>
        <begin position="532"/>
        <end position="667"/>
    </location>
</feature>
<sequence length="1324" mass="146710">MTTETEAQGTGRIVTFYSYKGGTGRTMALVNVGWIMASNGKRVLLVDWDLEAPGLHRYLRPFLVDPKLRDTEGLINMMSAFVGQVMRPPEQPEPGAGTTVMSDEELRSHARLGPYTTGLDLRLPSGGRLDFLPAGRMSASYSADVTSFNWRAFYERLGGGAFLQALREEMKASYDYVLIDSRTGVSDISGICTTLMPDVLVDGFVLNHQSIEGGLDVARSVASGAQHPVRILPVPMRVEDGEQELLEWGRDLARARFGPFLSWLDERRHEQYWGEVEIPYKKYYAYAEIPATVRDRPAQPGNLLAAFERLTAWISEGRIRSLVPQHEDARQQMRTAYLDPRTSWPRVHVSYAPADRMWAEWAAAHLEAAGYQVSMYSTAEPGGGALPEVTAVLKGRGRLLALVSPEYTAQRRAGQIWTQLGTQESSDGSALLAVRVQEVDCSAGAPFGDRFAADLTHSTAEEAEGQLLAAVGPVRRMRTTDGGPPAQGRAAPPFPGTSPAVQRVPSRNVSFTGRGVVLEKLRNGFTSGTTTQVVYGLGGMGKTQIAQEYAHRFKAAYDVVWWVTAAQPGLIRPALADLAPRLGLEVSQDVASTAESVLRALRRGEPFDRWLLVYDNAGRPEQLAEFIPSGPPGGHVLLTSRDRTWVNDAGLVEVEVFRRHESTDLLHRLNAGLSHADAEQVAKELGDLPLAVAQAAVWLSESSMPVATYLGMLEDRLTQVLQNTQLPERDYPHSAAATWRLAVDELRRVNLAAAEMLEICSFFGPDPIPLRLLYSKAVTKALPLPEGEPRDDMAIAQLVRAINRFGLAKSDQSSATLTVHRLVQAVIRDQVDQERTPRVRGVVHAALVDANPGDPDVPGDWDRYGELLPHLWPCRAGESPDPEVRKWVTDSVRYLWKRSLHADARDLAERTLARWEARGIGHPDDPQTLMLRVQLGNILRSKGRLTEAYDIDRDTFERFRRTKGPEYAHTLAAAGNVAADLRALGRYREARELDRQTLDGALRVLGDDHPRTLMYTNNLGMSEYLAGDRRAALKFHERASKQQIEARGRDNFYSLLFASNYARDLRETGSLKEALELLRTTVQLYEQTLGDRHTDTLRTRRNLAVALRRAGEYEQARKINEDIHTRYVEAHGPEHADTLAAACGLACDLAAMGESERARQLAERAMDRYSTYLGSEHPVTLACANNLSVYRRLTGSLDEARELSSIALHQLSRILGESHPYSLSCMTNHANDLVTAGQAEEAAEWDRRALRYFLDILGADHYDTIGVTSNLALSLRDTGHTEEAERLAGEAARRARETLGEGHPTTRRILAGKRLDSDIEPPTT</sequence>
<reference evidence="5 6" key="1">
    <citation type="journal article" date="2019" name="Int. J. Syst. Evol. Microbiol.">
        <title>The Global Catalogue of Microorganisms (GCM) 10K type strain sequencing project: providing services to taxonomists for standard genome sequencing and annotation.</title>
        <authorList>
            <consortium name="The Broad Institute Genomics Platform"/>
            <consortium name="The Broad Institute Genome Sequencing Center for Infectious Disease"/>
            <person name="Wu L."/>
            <person name="Ma J."/>
        </authorList>
    </citation>
    <scope>NUCLEOTIDE SEQUENCE [LARGE SCALE GENOMIC DNA]</scope>
    <source>
        <strain evidence="5 6">JCM 4358</strain>
    </source>
</reference>
<name>A0ABN3HPR4_9ACTN</name>
<dbReference type="InterPro" id="IPR002182">
    <property type="entry name" value="NB-ARC"/>
</dbReference>
<feature type="domain" description="TIR" evidence="3">
    <location>
        <begin position="347"/>
        <end position="467"/>
    </location>
</feature>
<evidence type="ECO:0000259" key="2">
    <source>
        <dbReference type="Pfam" id="PF00931"/>
    </source>
</evidence>
<evidence type="ECO:0000313" key="6">
    <source>
        <dbReference type="Proteomes" id="UP001499986"/>
    </source>
</evidence>
<feature type="region of interest" description="Disordered" evidence="1">
    <location>
        <begin position="479"/>
        <end position="503"/>
    </location>
</feature>
<dbReference type="Pfam" id="PF13424">
    <property type="entry name" value="TPR_12"/>
    <property type="match status" value="3"/>
</dbReference>
<proteinExistence type="predicted"/>
<feature type="compositionally biased region" description="Low complexity" evidence="1">
    <location>
        <begin position="482"/>
        <end position="491"/>
    </location>
</feature>
<dbReference type="Pfam" id="PF25000">
    <property type="entry name" value="DUF7779"/>
    <property type="match status" value="1"/>
</dbReference>
<keyword evidence="6" id="KW-1185">Reference proteome</keyword>
<dbReference type="PANTHER" id="PTHR46082:SF6">
    <property type="entry name" value="AAA+ ATPASE DOMAIN-CONTAINING PROTEIN-RELATED"/>
    <property type="match status" value="1"/>
</dbReference>
<dbReference type="Pfam" id="PF13676">
    <property type="entry name" value="TIR_2"/>
    <property type="match status" value="1"/>
</dbReference>
<dbReference type="SUPFAM" id="SSF52200">
    <property type="entry name" value="Toll/Interleukin receptor TIR domain"/>
    <property type="match status" value="1"/>
</dbReference>
<comment type="caution">
    <text evidence="5">The sequence shown here is derived from an EMBL/GenBank/DDBJ whole genome shotgun (WGS) entry which is preliminary data.</text>
</comment>
<evidence type="ECO:0008006" key="7">
    <source>
        <dbReference type="Google" id="ProtNLM"/>
    </source>
</evidence>
<dbReference type="Gene3D" id="3.40.50.300">
    <property type="entry name" value="P-loop containing nucleotide triphosphate hydrolases"/>
    <property type="match status" value="2"/>
</dbReference>
<dbReference type="NCBIfam" id="NF047398">
    <property type="entry name" value="AAA_KGGVGR"/>
    <property type="match status" value="1"/>
</dbReference>
<evidence type="ECO:0000256" key="1">
    <source>
        <dbReference type="SAM" id="MobiDB-lite"/>
    </source>
</evidence>
<gene>
    <name evidence="5" type="ORF">GCM10010255_09740</name>
</gene>
<feature type="domain" description="DUF7779" evidence="4">
    <location>
        <begin position="748"/>
        <end position="835"/>
    </location>
</feature>
<dbReference type="RefSeq" id="WP_346137659.1">
    <property type="nucleotide sequence ID" value="NZ_BAAASE010000001.1"/>
</dbReference>
<organism evidence="5 6">
    <name type="scientific">Streptomyces coeruleofuscus</name>
    <dbReference type="NCBI Taxonomy" id="66879"/>
    <lineage>
        <taxon>Bacteria</taxon>
        <taxon>Bacillati</taxon>
        <taxon>Actinomycetota</taxon>
        <taxon>Actinomycetes</taxon>
        <taxon>Kitasatosporales</taxon>
        <taxon>Streptomycetaceae</taxon>
        <taxon>Streptomyces</taxon>
    </lineage>
</organism>
<evidence type="ECO:0000259" key="3">
    <source>
        <dbReference type="Pfam" id="PF13676"/>
    </source>
</evidence>
<dbReference type="SUPFAM" id="SSF52540">
    <property type="entry name" value="P-loop containing nucleoside triphosphate hydrolases"/>
    <property type="match status" value="2"/>
</dbReference>
<protein>
    <recommendedName>
        <fullName evidence="7">TIR domain-containing protein</fullName>
    </recommendedName>
</protein>
<dbReference type="NCBIfam" id="NF040586">
    <property type="entry name" value="FxSxx_TPR"/>
    <property type="match status" value="1"/>
</dbReference>
<dbReference type="InterPro" id="IPR027417">
    <property type="entry name" value="P-loop_NTPase"/>
</dbReference>
<dbReference type="Pfam" id="PF13374">
    <property type="entry name" value="TPR_10"/>
    <property type="match status" value="2"/>
</dbReference>
<dbReference type="Proteomes" id="UP001499986">
    <property type="component" value="Unassembled WGS sequence"/>
</dbReference>
<dbReference type="InterPro" id="IPR053137">
    <property type="entry name" value="NLR-like"/>
</dbReference>
<evidence type="ECO:0000313" key="5">
    <source>
        <dbReference type="EMBL" id="GAA2384904.1"/>
    </source>
</evidence>
<dbReference type="Pfam" id="PF00931">
    <property type="entry name" value="NB-ARC"/>
    <property type="match status" value="1"/>
</dbReference>
<dbReference type="EMBL" id="BAAASE010000001">
    <property type="protein sequence ID" value="GAA2384904.1"/>
    <property type="molecule type" value="Genomic_DNA"/>
</dbReference>
<dbReference type="PANTHER" id="PTHR46082">
    <property type="entry name" value="ATP/GTP-BINDING PROTEIN-RELATED"/>
    <property type="match status" value="1"/>
</dbReference>
<dbReference type="InterPro" id="IPR011990">
    <property type="entry name" value="TPR-like_helical_dom_sf"/>
</dbReference>
<evidence type="ECO:0000259" key="4">
    <source>
        <dbReference type="Pfam" id="PF25000"/>
    </source>
</evidence>
<dbReference type="InterPro" id="IPR035897">
    <property type="entry name" value="Toll_tir_struct_dom_sf"/>
</dbReference>
<dbReference type="InterPro" id="IPR056681">
    <property type="entry name" value="DUF7779"/>
</dbReference>
<dbReference type="Gene3D" id="1.25.40.10">
    <property type="entry name" value="Tetratricopeptide repeat domain"/>
    <property type="match status" value="3"/>
</dbReference>